<feature type="domain" description="IclR-ED" evidence="5">
    <location>
        <begin position="81"/>
        <end position="255"/>
    </location>
</feature>
<keyword evidence="7" id="KW-1185">Reference proteome</keyword>
<dbReference type="PROSITE" id="PS51078">
    <property type="entry name" value="ICLR_ED"/>
    <property type="match status" value="1"/>
</dbReference>
<dbReference type="SUPFAM" id="SSF46785">
    <property type="entry name" value="Winged helix' DNA-binding domain"/>
    <property type="match status" value="1"/>
</dbReference>
<organism evidence="6 7">
    <name type="scientific">Paracoccus denitrificans (strain Pd 1222)</name>
    <dbReference type="NCBI Taxonomy" id="318586"/>
    <lineage>
        <taxon>Bacteria</taxon>
        <taxon>Pseudomonadati</taxon>
        <taxon>Pseudomonadota</taxon>
        <taxon>Alphaproteobacteria</taxon>
        <taxon>Rhodobacterales</taxon>
        <taxon>Paracoccaceae</taxon>
        <taxon>Paracoccus</taxon>
    </lineage>
</organism>
<dbReference type="Pfam" id="PF01614">
    <property type="entry name" value="IclR_C"/>
    <property type="match status" value="1"/>
</dbReference>
<dbReference type="GeneID" id="93452918"/>
<reference evidence="7" key="1">
    <citation type="submission" date="2006-12" db="EMBL/GenBank/DDBJ databases">
        <title>Complete sequence of chromosome 2 of Paracoccus denitrificans PD1222.</title>
        <authorList>
            <person name="Copeland A."/>
            <person name="Lucas S."/>
            <person name="Lapidus A."/>
            <person name="Barry K."/>
            <person name="Detter J.C."/>
            <person name="Glavina del Rio T."/>
            <person name="Hammon N."/>
            <person name="Israni S."/>
            <person name="Dalin E."/>
            <person name="Tice H."/>
            <person name="Pitluck S."/>
            <person name="Munk A.C."/>
            <person name="Brettin T."/>
            <person name="Bruce D."/>
            <person name="Han C."/>
            <person name="Tapia R."/>
            <person name="Gilna P."/>
            <person name="Schmutz J."/>
            <person name="Larimer F."/>
            <person name="Land M."/>
            <person name="Hauser L."/>
            <person name="Kyrpides N."/>
            <person name="Lykidis A."/>
            <person name="Spiro S."/>
            <person name="Richardson D.J."/>
            <person name="Moir J.W.B."/>
            <person name="Ferguson S.J."/>
            <person name="van Spanning R.J.M."/>
            <person name="Richardson P."/>
        </authorList>
    </citation>
    <scope>NUCLEOTIDE SEQUENCE [LARGE SCALE GENOMIC DNA]</scope>
    <source>
        <strain evidence="7">Pd 1222</strain>
    </source>
</reference>
<dbReference type="HOGENOM" id="CLU_062618_5_3_5"/>
<evidence type="ECO:0000256" key="1">
    <source>
        <dbReference type="ARBA" id="ARBA00023015"/>
    </source>
</evidence>
<dbReference type="SUPFAM" id="SSF55781">
    <property type="entry name" value="GAF domain-like"/>
    <property type="match status" value="1"/>
</dbReference>
<dbReference type="InterPro" id="IPR050707">
    <property type="entry name" value="HTH_MetabolicPath_Reg"/>
</dbReference>
<dbReference type="KEGG" id="pde:Pden_3248"/>
<evidence type="ECO:0000259" key="4">
    <source>
        <dbReference type="PROSITE" id="PS51077"/>
    </source>
</evidence>
<proteinExistence type="predicted"/>
<evidence type="ECO:0000313" key="7">
    <source>
        <dbReference type="Proteomes" id="UP000000361"/>
    </source>
</evidence>
<dbReference type="GO" id="GO:0003677">
    <property type="term" value="F:DNA binding"/>
    <property type="evidence" value="ECO:0007669"/>
    <property type="project" value="UniProtKB-KW"/>
</dbReference>
<dbReference type="InterPro" id="IPR005471">
    <property type="entry name" value="Tscrpt_reg_IclR_N"/>
</dbReference>
<protein>
    <submittedName>
        <fullName evidence="6">Regulatory protein, IclR</fullName>
    </submittedName>
</protein>
<dbReference type="EnsemblBacteria" id="ABL71329">
    <property type="protein sequence ID" value="ABL71329"/>
    <property type="gene ID" value="Pden_3248"/>
</dbReference>
<keyword evidence="1" id="KW-0805">Transcription regulation</keyword>
<name>A1B735_PARDP</name>
<dbReference type="Pfam" id="PF09339">
    <property type="entry name" value="HTH_IclR"/>
    <property type="match status" value="1"/>
</dbReference>
<keyword evidence="2" id="KW-0238">DNA-binding</keyword>
<dbReference type="PANTHER" id="PTHR30136">
    <property type="entry name" value="HELIX-TURN-HELIX TRANSCRIPTIONAL REGULATOR, ICLR FAMILY"/>
    <property type="match status" value="1"/>
</dbReference>
<dbReference type="InterPro" id="IPR036388">
    <property type="entry name" value="WH-like_DNA-bd_sf"/>
</dbReference>
<dbReference type="STRING" id="318586.Pden_3248"/>
<evidence type="ECO:0000256" key="2">
    <source>
        <dbReference type="ARBA" id="ARBA00023125"/>
    </source>
</evidence>
<keyword evidence="3" id="KW-0804">Transcription</keyword>
<dbReference type="Gene3D" id="1.10.10.10">
    <property type="entry name" value="Winged helix-like DNA-binding domain superfamily/Winged helix DNA-binding domain"/>
    <property type="match status" value="1"/>
</dbReference>
<dbReference type="PANTHER" id="PTHR30136:SF35">
    <property type="entry name" value="HTH-TYPE TRANSCRIPTIONAL REGULATOR RV1719"/>
    <property type="match status" value="1"/>
</dbReference>
<dbReference type="Gene3D" id="3.30.450.40">
    <property type="match status" value="1"/>
</dbReference>
<dbReference type="Proteomes" id="UP000000361">
    <property type="component" value="Chromosome 2"/>
</dbReference>
<dbReference type="InterPro" id="IPR036390">
    <property type="entry name" value="WH_DNA-bd_sf"/>
</dbReference>
<evidence type="ECO:0000259" key="5">
    <source>
        <dbReference type="PROSITE" id="PS51078"/>
    </source>
</evidence>
<dbReference type="InterPro" id="IPR029016">
    <property type="entry name" value="GAF-like_dom_sf"/>
</dbReference>
<evidence type="ECO:0000313" key="6">
    <source>
        <dbReference type="EMBL" id="ABL71329.1"/>
    </source>
</evidence>
<feature type="domain" description="HTH iclR-type" evidence="4">
    <location>
        <begin position="21"/>
        <end position="80"/>
    </location>
</feature>
<dbReference type="RefSeq" id="WP_011749514.1">
    <property type="nucleotide sequence ID" value="NC_008687.1"/>
</dbReference>
<evidence type="ECO:0000256" key="3">
    <source>
        <dbReference type="ARBA" id="ARBA00023163"/>
    </source>
</evidence>
<dbReference type="InterPro" id="IPR014757">
    <property type="entry name" value="Tscrpt_reg_IclR_C"/>
</dbReference>
<dbReference type="AlphaFoldDB" id="A1B735"/>
<dbReference type="GO" id="GO:0003700">
    <property type="term" value="F:DNA-binding transcription factor activity"/>
    <property type="evidence" value="ECO:0007669"/>
    <property type="project" value="TreeGrafter"/>
</dbReference>
<dbReference type="PROSITE" id="PS51077">
    <property type="entry name" value="HTH_ICLR"/>
    <property type="match status" value="1"/>
</dbReference>
<gene>
    <name evidence="6" type="ordered locus">Pden_3248</name>
</gene>
<dbReference type="EMBL" id="CP000490">
    <property type="protein sequence ID" value="ABL71329.1"/>
    <property type="molecule type" value="Genomic_DNA"/>
</dbReference>
<dbReference type="OrthoDB" id="8479143at2"/>
<accession>A1B735</accession>
<dbReference type="GO" id="GO:0045892">
    <property type="term" value="P:negative regulation of DNA-templated transcription"/>
    <property type="evidence" value="ECO:0007669"/>
    <property type="project" value="TreeGrafter"/>
</dbReference>
<dbReference type="eggNOG" id="COG1414">
    <property type="taxonomic scope" value="Bacteria"/>
</dbReference>
<sequence>MSTDVPPPIPAGRQRHVPQNHRTIDRVSDILEHVSGNPGMTFSELARKVGGAKSSLHGFISGLLARGWLYQSEGRFYMGPAMYSLTMANGHEATRFLNNDDLRELHEHCCLPVYLGVQAGEALIYISVAGRDPIMSYESRTNIRRTMLNTAGGKVLLAFEDTNRRDKFLAQRPAEERDLVEAFLSQYYAIIENGYAVNYRSNVDRYAIASCLRGSDGRPVASVTLVGKSAELRPREEELTRTLLDYCRKWSARLA</sequence>